<keyword evidence="1 2" id="KW-0472">Membrane</keyword>
<comment type="subcellular location">
    <subcellularLocation>
        <location evidence="1">Membrane</location>
    </subcellularLocation>
</comment>
<dbReference type="AlphaFoldDB" id="A0A1Y0YHL6"/>
<feature type="transmembrane region" description="Helical" evidence="2">
    <location>
        <begin position="5"/>
        <end position="25"/>
    </location>
</feature>
<dbReference type="EMBL" id="CP065647">
    <property type="protein sequence ID" value="QPR72633.1"/>
    <property type="molecule type" value="Genomic_DNA"/>
</dbReference>
<dbReference type="EMBL" id="NILC01000027">
    <property type="protein sequence ID" value="TWL24250.1"/>
    <property type="molecule type" value="Genomic_DNA"/>
</dbReference>
<keyword evidence="2" id="KW-1133">Transmembrane helix</keyword>
<evidence type="ECO:0000259" key="3">
    <source>
        <dbReference type="Pfam" id="PF07853"/>
    </source>
</evidence>
<feature type="transmembrane region" description="Helical" evidence="2">
    <location>
        <begin position="160"/>
        <end position="178"/>
    </location>
</feature>
<sequence length="212" mass="23908">MRKHIFSLAIIAMNLIMWAIAYPHISGQVPIHWSSSGEIDRYASKMEAMLAMIGLLVFVYVLMFLTPKIDPRRKNYQLFSKTYYILINAMLLIFSLINVLVIMTGLGYDLPAGSIVPVLVGALLIVIGNYLPRVRSNFFFGIKNPWTLSSDSIWKKTHRFAAKVFTLAGLLIAADGLLSISPEIMLPVILATVLAPYIYSYVLYRKEINMKS</sequence>
<dbReference type="PIRSF" id="PIRSF038959">
    <property type="entry name" value="SdpI"/>
    <property type="match status" value="1"/>
</dbReference>
<dbReference type="GeneID" id="92862632"/>
<dbReference type="InterPro" id="IPR012867">
    <property type="entry name" value="DUF1648"/>
</dbReference>
<evidence type="ECO:0000313" key="6">
    <source>
        <dbReference type="Proteomes" id="UP000435910"/>
    </source>
</evidence>
<evidence type="ECO:0000256" key="2">
    <source>
        <dbReference type="SAM" id="Phobius"/>
    </source>
</evidence>
<comment type="function">
    <text evidence="1">Immunity protein that provides protection for the cell against the toxic effects of SDP, its own SdpC-derived killing factor, and that functions as a receptor/signal transduction protein as well. Once SDP accumulates in the extracellular milieu, SdpI binds to SDP, causing sequestration of SdpR at the bacterial membrane.</text>
</comment>
<dbReference type="GO" id="GO:0009636">
    <property type="term" value="P:response to toxic substance"/>
    <property type="evidence" value="ECO:0007669"/>
    <property type="project" value="TreeGrafter"/>
</dbReference>
<evidence type="ECO:0000313" key="7">
    <source>
        <dbReference type="Proteomes" id="UP000595038"/>
    </source>
</evidence>
<dbReference type="RefSeq" id="WP_003179724.1">
    <property type="nucleotide sequence ID" value="NZ_BEXU01000042.1"/>
</dbReference>
<organism evidence="5 6">
    <name type="scientific">Bacillus licheniformis</name>
    <dbReference type="NCBI Taxonomy" id="1402"/>
    <lineage>
        <taxon>Bacteria</taxon>
        <taxon>Bacillati</taxon>
        <taxon>Bacillota</taxon>
        <taxon>Bacilli</taxon>
        <taxon>Bacillales</taxon>
        <taxon>Bacillaceae</taxon>
        <taxon>Bacillus</taxon>
    </lineage>
</organism>
<evidence type="ECO:0000256" key="1">
    <source>
        <dbReference type="PIRNR" id="PIRNR038959"/>
    </source>
</evidence>
<feature type="transmembrane region" description="Helical" evidence="2">
    <location>
        <begin position="184"/>
        <end position="204"/>
    </location>
</feature>
<evidence type="ECO:0000313" key="4">
    <source>
        <dbReference type="EMBL" id="QPR72633.1"/>
    </source>
</evidence>
<dbReference type="Proteomes" id="UP000435910">
    <property type="component" value="Unassembled WGS sequence"/>
</dbReference>
<dbReference type="OMA" id="GIKTPWT"/>
<dbReference type="InterPro" id="IPR026272">
    <property type="entry name" value="SdpI"/>
</dbReference>
<name>A0A1Y0YHL6_BACLI</name>
<dbReference type="Proteomes" id="UP000595038">
    <property type="component" value="Chromosome"/>
</dbReference>
<gene>
    <name evidence="5" type="ORF">CHCC16736_1051</name>
    <name evidence="4" type="ORF">I6G80_23085</name>
</gene>
<protein>
    <recommendedName>
        <fullName evidence="1">Immunity protein SdpI</fullName>
    </recommendedName>
</protein>
<dbReference type="PANTHER" id="PTHR37810:SF5">
    <property type="entry name" value="IMMUNITY PROTEIN SDPI"/>
    <property type="match status" value="1"/>
</dbReference>
<feature type="transmembrane region" description="Helical" evidence="2">
    <location>
        <begin position="85"/>
        <end position="106"/>
    </location>
</feature>
<dbReference type="PANTHER" id="PTHR37810">
    <property type="entry name" value="IMMUNITY PROTEIN SDPI"/>
    <property type="match status" value="1"/>
</dbReference>
<dbReference type="InterPro" id="IPR025962">
    <property type="entry name" value="SdpI/YhfL"/>
</dbReference>
<evidence type="ECO:0000313" key="5">
    <source>
        <dbReference type="EMBL" id="TWL24250.1"/>
    </source>
</evidence>
<keyword evidence="2" id="KW-0812">Transmembrane</keyword>
<accession>A0A1Y0YHL6</accession>
<feature type="transmembrane region" description="Helical" evidence="2">
    <location>
        <begin position="112"/>
        <end position="131"/>
    </location>
</feature>
<feature type="domain" description="DUF1648" evidence="3">
    <location>
        <begin position="10"/>
        <end position="56"/>
    </location>
</feature>
<reference evidence="5 6" key="1">
    <citation type="submission" date="2019-06" db="EMBL/GenBank/DDBJ databases">
        <title>Genome sequence analysis of &gt;100 Bacillus licheniformis strains suggests intrinsic resistance to this species.</title>
        <authorList>
            <person name="Wels M."/>
            <person name="Siezen R.J."/>
            <person name="Johansen E."/>
            <person name="Stuer-Lauridsen B."/>
            <person name="Bjerre K."/>
            <person name="Nielsen B.K.K."/>
        </authorList>
    </citation>
    <scope>NUCLEOTIDE SEQUENCE [LARGE SCALE GENOMIC DNA]</scope>
    <source>
        <strain evidence="5 6">BAC-16736</strain>
    </source>
</reference>
<feature type="transmembrane region" description="Helical" evidence="2">
    <location>
        <begin position="45"/>
        <end position="65"/>
    </location>
</feature>
<dbReference type="GO" id="GO:0016020">
    <property type="term" value="C:membrane"/>
    <property type="evidence" value="ECO:0007669"/>
    <property type="project" value="UniProtKB-SubCell"/>
</dbReference>
<proteinExistence type="predicted"/>
<dbReference type="Pfam" id="PF13630">
    <property type="entry name" value="SdpI"/>
    <property type="match status" value="1"/>
</dbReference>
<dbReference type="Pfam" id="PF07853">
    <property type="entry name" value="DUF1648"/>
    <property type="match status" value="1"/>
</dbReference>
<reference evidence="4 7" key="2">
    <citation type="submission" date="2020-12" db="EMBL/GenBank/DDBJ databases">
        <title>FDA dAtabase for Regulatory Grade micrObial Sequences (FDA-ARGOS): Supporting development and validation of Infectious Disease Dx tests.</title>
        <authorList>
            <person name="Nelson B."/>
            <person name="Plummer A."/>
            <person name="Tallon L."/>
            <person name="Sadzewicz L."/>
            <person name="Zhao X."/>
            <person name="Boylan J."/>
            <person name="Ott S."/>
            <person name="Bowen H."/>
            <person name="Vavikolanu K."/>
            <person name="Mehta A."/>
            <person name="Aluvathingal J."/>
            <person name="Nadendla S."/>
            <person name="Myers T."/>
            <person name="Yan Y."/>
            <person name="Sichtig H."/>
        </authorList>
    </citation>
    <scope>NUCLEOTIDE SEQUENCE [LARGE SCALE GENOMIC DNA]</scope>
    <source>
        <strain evidence="4 7">FDAARGOS_923</strain>
    </source>
</reference>